<comment type="caution">
    <text evidence="1">The sequence shown here is derived from an EMBL/GenBank/DDBJ whole genome shotgun (WGS) entry which is preliminary data.</text>
</comment>
<organism evidence="1 2">
    <name type="scientific">Larimichthys crocea</name>
    <name type="common">Large yellow croaker</name>
    <name type="synonym">Pseudosciaena crocea</name>
    <dbReference type="NCBI Taxonomy" id="215358"/>
    <lineage>
        <taxon>Eukaryota</taxon>
        <taxon>Metazoa</taxon>
        <taxon>Chordata</taxon>
        <taxon>Craniata</taxon>
        <taxon>Vertebrata</taxon>
        <taxon>Euteleostomi</taxon>
        <taxon>Actinopterygii</taxon>
        <taxon>Neopterygii</taxon>
        <taxon>Teleostei</taxon>
        <taxon>Neoteleostei</taxon>
        <taxon>Acanthomorphata</taxon>
        <taxon>Eupercaria</taxon>
        <taxon>Sciaenidae</taxon>
        <taxon>Larimichthys</taxon>
    </lineage>
</organism>
<dbReference type="EMBL" id="CM011687">
    <property type="protein sequence ID" value="TMS11423.1"/>
    <property type="molecule type" value="Genomic_DNA"/>
</dbReference>
<evidence type="ECO:0000313" key="1">
    <source>
        <dbReference type="EMBL" id="TMS11423.1"/>
    </source>
</evidence>
<protein>
    <submittedName>
        <fullName evidence="1">Uncharacterized protein</fullName>
    </submittedName>
</protein>
<evidence type="ECO:0000313" key="2">
    <source>
        <dbReference type="Proteomes" id="UP000793456"/>
    </source>
</evidence>
<gene>
    <name evidence="1" type="ORF">E3U43_020416</name>
</gene>
<accession>A0ACD3QY78</accession>
<reference evidence="1" key="1">
    <citation type="submission" date="2018-11" db="EMBL/GenBank/DDBJ databases">
        <title>The sequence and de novo assembly of Larimichthys crocea genome using PacBio and Hi-C technologies.</title>
        <authorList>
            <person name="Xu P."/>
            <person name="Chen B."/>
            <person name="Zhou Z."/>
            <person name="Ke Q."/>
            <person name="Wu Y."/>
            <person name="Bai H."/>
            <person name="Pu F."/>
        </authorList>
    </citation>
    <scope>NUCLEOTIDE SEQUENCE</scope>
    <source>
        <tissue evidence="1">Muscle</tissue>
    </source>
</reference>
<proteinExistence type="predicted"/>
<keyword evidence="2" id="KW-1185">Reference proteome</keyword>
<name>A0ACD3QY78_LARCR</name>
<dbReference type="Proteomes" id="UP000793456">
    <property type="component" value="Chromosome XIV"/>
</dbReference>
<sequence>MTMDVRAVLEFATVTRGLSLVLQAVLNAAIPDHDADAFRPPRTEEPLYLDSAVEWLLGGLSHWDAEHFLFIAERGYLYEHNFAFFPLYPVVLRGLAETLLWPLSSWLSVRGRLLVAVALGNTALFLLSVVALHALSRIVLQDRRLAQLSSLLYCITPANVFMTAGYSESLFAALTFGGLFLLEKGFTFRACLALSIATAARSNGLVNIGFLLYLPSLHAISQICVYRMTTKGHSKVFHYIWVIIRLLLTSLLGTAIIALPFCAFQYYGYRTFCTPSFSLERIPPALLTLAERKGYRVPDENGPPPLWCMRPLPLLYSHIQDVYWDVGFLRYFELKQIPNFILALPMATLGIMAAYAYFQANPELCLRLGLWETGAHKGLDKPIPGMFNPRVFVYVVHSTVLLVFGTLCMHVQVLTRFMASSSPVPFWISAHLLLLNEPLLHRRKTSNPSIQLQTHSRNGCKHTPQNPIIALLPHFTACSPTTQSILGYFLSYWNCEYQQIDPRALTVSPCSAQNQHTEKRAQRPRRKWEVFPGKNRFFCDGRIILARQSGVLPLTLGLIVVTCGLFFAFDCPFLVKHLTVFIPVIGAVLFVFVVISLLRTSFTDPGILPRATPDEAADIEKQIGKDTCCGTDGIPQDHQHIVPLREPKEILINQQVVKLKYCFTCKTFRPPRTSHCSLCDNCVERFDHHCPWIKGSWSSKRAAEESGNPYSYNSIITNCCVTLCGPMPPSLIDRRGFLSLDEAIPTSSASEIELPPFLAKNDAHMCTQSTKDVLERMVHSFDLHALCPPGTPKTSPLGMEVSSTTATSPEASPTAGCSPQLADQPVVAPCPLFSSRSSSKRDSLHSINPAFRLASPSPSLSRTTLIPEITENQFTSGCHPFCDSAHSFLFSKPRLAPSVMCAGVCHTLTSLLLIARWSDQSRSEVPLRTIQVTHAAHWSALPSATVINQADSGGCLTSEARAACVTSFHCPIDLSSEAIRKSKFTCLITHYLYIRGR</sequence>